<dbReference type="InterPro" id="IPR003439">
    <property type="entry name" value="ABC_transporter-like_ATP-bd"/>
</dbReference>
<sequence>MFKRMKIQKENIYAVKWIVKTISKEWKTALIVLLCIGVTSLLGPLSPLVLKEIIDHGLQGNSKYSLTVLLMVFAVLPLLFGIANLLLRYFSSSLSEKTSNILQLEMYNRVMDKSMNFFISNKSGQVLQRVLQEPGEVNSHLSTITTQFASKLFLLSTTLFTMFMLSPSLTFTSLLFVPLILLPSPFFSRWTVPINVKSWNYRAESISKIQETMNMNGIFLIKTLGTQETERNHFKKIITSISKYNIFSSTLMEGMGALTSFLAVFAPIAVFWVASTEVAKGEISIGTVVAFSTYLVQLSDLTQTLAGVWTRIPVFMKALKRLLEFRDSDDEIKFPEKGYEGKEIKGEVQFDNVDFRYDEQSKVLNNMSFQIQAGQKIALVGESGGGKTTIANLMSRLCEPTAGEILIDGVNIKNFDRETFTRLISYVPQEPFLFHMSIRDNIAYGCGDVTEEAIMNAAKKAYIHDAIMEMEDQYDTIVGEKGFRLSTGQKQRIAIARIFLKDSRIVILDEVTASLDAFSENAVKKAIFNILKDRTAIIIAHRLSTITECDNIFLLDQGTIYEQGDFDTLMQIEGKFKALYNSQNERHTIKVG</sequence>
<evidence type="ECO:0000256" key="8">
    <source>
        <dbReference type="SAM" id="Phobius"/>
    </source>
</evidence>
<evidence type="ECO:0000256" key="7">
    <source>
        <dbReference type="ARBA" id="ARBA00023136"/>
    </source>
</evidence>
<evidence type="ECO:0000256" key="4">
    <source>
        <dbReference type="ARBA" id="ARBA00022741"/>
    </source>
</evidence>
<dbReference type="RefSeq" id="WP_087959417.1">
    <property type="nucleotide sequence ID" value="NZ_NVLX01000020.1"/>
</dbReference>
<dbReference type="PANTHER" id="PTHR43394:SF1">
    <property type="entry name" value="ATP-BINDING CASSETTE SUB-FAMILY B MEMBER 10, MITOCHONDRIAL"/>
    <property type="match status" value="1"/>
</dbReference>
<evidence type="ECO:0000256" key="5">
    <source>
        <dbReference type="ARBA" id="ARBA00022840"/>
    </source>
</evidence>
<keyword evidence="7 8" id="KW-0472">Membrane</keyword>
<dbReference type="Gene3D" id="1.20.1560.10">
    <property type="entry name" value="ABC transporter type 1, transmembrane domain"/>
    <property type="match status" value="1"/>
</dbReference>
<proteinExistence type="inferred from homology"/>
<dbReference type="InterPro" id="IPR027417">
    <property type="entry name" value="P-loop_NTPase"/>
</dbReference>
<feature type="domain" description="ABC transporter" evidence="9">
    <location>
        <begin position="348"/>
        <end position="582"/>
    </location>
</feature>
<keyword evidence="3 8" id="KW-0812">Transmembrane</keyword>
<feature type="domain" description="ABC transmembrane type-1" evidence="10">
    <location>
        <begin position="30"/>
        <end position="312"/>
    </location>
</feature>
<comment type="similarity">
    <text evidence="2">Belongs to the ABC transporter superfamily.</text>
</comment>
<keyword evidence="6 8" id="KW-1133">Transmembrane helix</keyword>
<evidence type="ECO:0000256" key="3">
    <source>
        <dbReference type="ARBA" id="ARBA00022692"/>
    </source>
</evidence>
<dbReference type="SUPFAM" id="SSF90123">
    <property type="entry name" value="ABC transporter transmembrane region"/>
    <property type="match status" value="1"/>
</dbReference>
<dbReference type="GO" id="GO:0005886">
    <property type="term" value="C:plasma membrane"/>
    <property type="evidence" value="ECO:0007669"/>
    <property type="project" value="UniProtKB-SubCell"/>
</dbReference>
<dbReference type="InterPro" id="IPR036640">
    <property type="entry name" value="ABC1_TM_sf"/>
</dbReference>
<evidence type="ECO:0000256" key="6">
    <source>
        <dbReference type="ARBA" id="ARBA00022989"/>
    </source>
</evidence>
<feature type="transmembrane region" description="Helical" evidence="8">
    <location>
        <begin position="26"/>
        <end position="46"/>
    </location>
</feature>
<protein>
    <submittedName>
        <fullName evidence="11">ABC transporter ATP-binding protein</fullName>
    </submittedName>
</protein>
<feature type="transmembrane region" description="Helical" evidence="8">
    <location>
        <begin position="254"/>
        <end position="274"/>
    </location>
</feature>
<dbReference type="InterPro" id="IPR003593">
    <property type="entry name" value="AAA+_ATPase"/>
</dbReference>
<name>A0A2A7D644_BACAN</name>
<dbReference type="InterPro" id="IPR011527">
    <property type="entry name" value="ABC1_TM_dom"/>
</dbReference>
<dbReference type="EMBL" id="NVLX01000020">
    <property type="protein sequence ID" value="PDZ15391.1"/>
    <property type="molecule type" value="Genomic_DNA"/>
</dbReference>
<evidence type="ECO:0000259" key="9">
    <source>
        <dbReference type="PROSITE" id="PS50893"/>
    </source>
</evidence>
<dbReference type="AlphaFoldDB" id="A0A2A7D644"/>
<dbReference type="Pfam" id="PF00664">
    <property type="entry name" value="ABC_membrane"/>
    <property type="match status" value="1"/>
</dbReference>
<feature type="transmembrane region" description="Helical" evidence="8">
    <location>
        <begin position="152"/>
        <end position="181"/>
    </location>
</feature>
<comment type="subcellular location">
    <subcellularLocation>
        <location evidence="1">Cell membrane</location>
        <topology evidence="1">Multi-pass membrane protein</topology>
    </subcellularLocation>
</comment>
<keyword evidence="5 11" id="KW-0067">ATP-binding</keyword>
<dbReference type="SUPFAM" id="SSF52540">
    <property type="entry name" value="P-loop containing nucleoside triphosphate hydrolases"/>
    <property type="match status" value="1"/>
</dbReference>
<dbReference type="GO" id="GO:0005524">
    <property type="term" value="F:ATP binding"/>
    <property type="evidence" value="ECO:0007669"/>
    <property type="project" value="UniProtKB-KW"/>
</dbReference>
<dbReference type="Gene3D" id="3.40.50.300">
    <property type="entry name" value="P-loop containing nucleotide triphosphate hydrolases"/>
    <property type="match status" value="1"/>
</dbReference>
<evidence type="ECO:0000259" key="10">
    <source>
        <dbReference type="PROSITE" id="PS50929"/>
    </source>
</evidence>
<dbReference type="GO" id="GO:0016887">
    <property type="term" value="F:ATP hydrolysis activity"/>
    <property type="evidence" value="ECO:0007669"/>
    <property type="project" value="InterPro"/>
</dbReference>
<gene>
    <name evidence="11" type="ORF">CON16_19830</name>
</gene>
<evidence type="ECO:0000313" key="11">
    <source>
        <dbReference type="EMBL" id="PDZ15391.1"/>
    </source>
</evidence>
<feature type="transmembrane region" description="Helical" evidence="8">
    <location>
        <begin position="66"/>
        <end position="87"/>
    </location>
</feature>
<evidence type="ECO:0000313" key="12">
    <source>
        <dbReference type="Proteomes" id="UP000220192"/>
    </source>
</evidence>
<dbReference type="Proteomes" id="UP000220192">
    <property type="component" value="Unassembled WGS sequence"/>
</dbReference>
<evidence type="ECO:0000256" key="1">
    <source>
        <dbReference type="ARBA" id="ARBA00004651"/>
    </source>
</evidence>
<comment type="caution">
    <text evidence="11">The sequence shown here is derived from an EMBL/GenBank/DDBJ whole genome shotgun (WGS) entry which is preliminary data.</text>
</comment>
<dbReference type="PANTHER" id="PTHR43394">
    <property type="entry name" value="ATP-DEPENDENT PERMEASE MDL1, MITOCHONDRIAL"/>
    <property type="match status" value="1"/>
</dbReference>
<dbReference type="GO" id="GO:0015421">
    <property type="term" value="F:ABC-type oligopeptide transporter activity"/>
    <property type="evidence" value="ECO:0007669"/>
    <property type="project" value="TreeGrafter"/>
</dbReference>
<dbReference type="PROSITE" id="PS50929">
    <property type="entry name" value="ABC_TM1F"/>
    <property type="match status" value="1"/>
</dbReference>
<reference evidence="11 12" key="1">
    <citation type="submission" date="2017-09" db="EMBL/GenBank/DDBJ databases">
        <title>Large-scale bioinformatics analysis of Bacillus genomes uncovers conserved roles of natural products in bacterial physiology.</title>
        <authorList>
            <consortium name="Agbiome Team Llc"/>
            <person name="Bleich R.M."/>
            <person name="Grubbs K.J."/>
            <person name="Santa Maria K.C."/>
            <person name="Allen S.E."/>
            <person name="Farag S."/>
            <person name="Shank E.A."/>
            <person name="Bowers A."/>
        </authorList>
    </citation>
    <scope>NUCLEOTIDE SEQUENCE [LARGE SCALE GENOMIC DNA]</scope>
    <source>
        <strain evidence="11 12">AFS095574</strain>
    </source>
</reference>
<accession>A0A2A7D644</accession>
<evidence type="ECO:0000256" key="2">
    <source>
        <dbReference type="ARBA" id="ARBA00005417"/>
    </source>
</evidence>
<organism evidence="11 12">
    <name type="scientific">Bacillus anthracis</name>
    <name type="common">anthrax bacterium</name>
    <dbReference type="NCBI Taxonomy" id="1392"/>
    <lineage>
        <taxon>Bacteria</taxon>
        <taxon>Bacillati</taxon>
        <taxon>Bacillota</taxon>
        <taxon>Bacilli</taxon>
        <taxon>Bacillales</taxon>
        <taxon>Bacillaceae</taxon>
        <taxon>Bacillus</taxon>
        <taxon>Bacillus cereus group</taxon>
    </lineage>
</organism>
<dbReference type="PROSITE" id="PS50893">
    <property type="entry name" value="ABC_TRANSPORTER_2"/>
    <property type="match status" value="1"/>
</dbReference>
<dbReference type="Pfam" id="PF00005">
    <property type="entry name" value="ABC_tran"/>
    <property type="match status" value="1"/>
</dbReference>
<dbReference type="SMART" id="SM00382">
    <property type="entry name" value="AAA"/>
    <property type="match status" value="1"/>
</dbReference>
<dbReference type="FunFam" id="3.40.50.300:FF:000218">
    <property type="entry name" value="Multidrug ABC transporter ATP-binding protein"/>
    <property type="match status" value="1"/>
</dbReference>
<dbReference type="InterPro" id="IPR039421">
    <property type="entry name" value="Type_1_exporter"/>
</dbReference>
<keyword evidence="4" id="KW-0547">Nucleotide-binding</keyword>